<dbReference type="GeneTree" id="ENSGT00940000156830"/>
<dbReference type="Gene3D" id="3.30.300.30">
    <property type="match status" value="1"/>
</dbReference>
<evidence type="ECO:0000256" key="7">
    <source>
        <dbReference type="ARBA" id="ARBA00047319"/>
    </source>
</evidence>
<dbReference type="InterPro" id="IPR000873">
    <property type="entry name" value="AMP-dep_synth/lig_dom"/>
</dbReference>
<dbReference type="Ensembl" id="ENSGMOT00000057110.1">
    <property type="protein sequence ID" value="ENSGMOP00000050639.1"/>
    <property type="gene ID" value="ENSGMOG00000007674.2"/>
</dbReference>
<evidence type="ECO:0000256" key="2">
    <source>
        <dbReference type="ARBA" id="ARBA00022598"/>
    </source>
</evidence>
<keyword evidence="3" id="KW-0443">Lipid metabolism</keyword>
<evidence type="ECO:0000259" key="9">
    <source>
        <dbReference type="Pfam" id="PF00501"/>
    </source>
</evidence>
<dbReference type="PROSITE" id="PS00455">
    <property type="entry name" value="AMP_BINDING"/>
    <property type="match status" value="1"/>
</dbReference>
<evidence type="ECO:0000256" key="1">
    <source>
        <dbReference type="ARBA" id="ARBA00006432"/>
    </source>
</evidence>
<protein>
    <recommendedName>
        <fullName evidence="6">Medium-chain acyl-CoA ligase ACSF2, mitochondrial</fullName>
        <ecNumber evidence="5">6.2.1.2</ecNumber>
    </recommendedName>
</protein>
<dbReference type="GO" id="GO:0031956">
    <property type="term" value="F:medium-chain fatty acid-CoA ligase activity"/>
    <property type="evidence" value="ECO:0007669"/>
    <property type="project" value="UniProtKB-EC"/>
</dbReference>
<reference evidence="10" key="2">
    <citation type="submission" date="2025-09" db="UniProtKB">
        <authorList>
            <consortium name="Ensembl"/>
        </authorList>
    </citation>
    <scope>IDENTIFICATION</scope>
</reference>
<dbReference type="EC" id="6.2.1.2" evidence="5"/>
<comment type="catalytic activity">
    <reaction evidence="8">
        <text>a medium-chain fatty acid + ATP + CoA = a medium-chain fatty acyl-CoA + AMP + diphosphate</text>
        <dbReference type="Rhea" id="RHEA:48340"/>
        <dbReference type="ChEBI" id="CHEBI:30616"/>
        <dbReference type="ChEBI" id="CHEBI:33019"/>
        <dbReference type="ChEBI" id="CHEBI:57287"/>
        <dbReference type="ChEBI" id="CHEBI:59558"/>
        <dbReference type="ChEBI" id="CHEBI:90546"/>
        <dbReference type="ChEBI" id="CHEBI:456215"/>
        <dbReference type="EC" id="6.2.1.2"/>
    </reaction>
</comment>
<dbReference type="PANTHER" id="PTHR43201">
    <property type="entry name" value="ACYL-COA SYNTHETASE"/>
    <property type="match status" value="1"/>
</dbReference>
<dbReference type="InterPro" id="IPR045851">
    <property type="entry name" value="AMP-bd_C_sf"/>
</dbReference>
<organism evidence="10 11">
    <name type="scientific">Gadus morhua</name>
    <name type="common">Atlantic cod</name>
    <dbReference type="NCBI Taxonomy" id="8049"/>
    <lineage>
        <taxon>Eukaryota</taxon>
        <taxon>Metazoa</taxon>
        <taxon>Chordata</taxon>
        <taxon>Craniata</taxon>
        <taxon>Vertebrata</taxon>
        <taxon>Euteleostomi</taxon>
        <taxon>Actinopterygii</taxon>
        <taxon>Neopterygii</taxon>
        <taxon>Teleostei</taxon>
        <taxon>Neoteleostei</taxon>
        <taxon>Acanthomorphata</taxon>
        <taxon>Zeiogadaria</taxon>
        <taxon>Gadariae</taxon>
        <taxon>Gadiformes</taxon>
        <taxon>Gadoidei</taxon>
        <taxon>Gadidae</taxon>
        <taxon>Gadus</taxon>
    </lineage>
</organism>
<evidence type="ECO:0000256" key="3">
    <source>
        <dbReference type="ARBA" id="ARBA00023098"/>
    </source>
</evidence>
<dbReference type="GO" id="GO:0006631">
    <property type="term" value="P:fatty acid metabolic process"/>
    <property type="evidence" value="ECO:0007669"/>
    <property type="project" value="TreeGrafter"/>
</dbReference>
<sequence>MFPRVGLKLQNRFFSRAERVFRPLRQPGSLVQRSCGICVESRPSVPALTTSYAHGTSSRSLRHSTIGEALLQSVERCPDREALVFLEEGIRKTFAEFLHDVDQTAAGLLALGLQRGDRLGMWGPNIYEWLLYQFATAKAGIILVSVNPAYQVSEVEYALRKVECNAVVCPTAFKTQQYVEMLRKICPEIDSCTPGDLKSAKLPHLRSVIVTDSRHPGMFHVDDVRQAAGSEHTRLLQDLQRKLCVDDPINIQFTSGTTGMPKGATLSHHNIINNVCIFGVRMGYTWKPKVRICLPVPMYHCFGSVGGGMSMAVICLYDGVLLHPYRCTFIYGTPTMYVDMLSHYTPTKYDLSSVEGGIMAGAPCPPEVVREVISKMGIKQITLGYGTTENSPVTFCGDPLDNEERKVETVGYIMDHVEAKVVNPSTGVIVPLGKTGELMIRGHCVMLGYWNDEDKTRECISPDGWYKTGDIASLDGYSYCRIEGRIKDMIIRGGENIYPAEIEQFLHTHPKVMDAQVVRWLREKGTFISVFAAEGVKGPADGRGGLRLHHAQRRAGMHRRRNHSVLQGPGKIDLVQMVLHDRPKNLLKSSLKYCHVSYLVLSDCPFQDPKIRDLCRPLPAHREWKGKFLQDHLHLH</sequence>
<dbReference type="InterPro" id="IPR020845">
    <property type="entry name" value="AMP-binding_CS"/>
</dbReference>
<dbReference type="InterPro" id="IPR042099">
    <property type="entry name" value="ANL_N_sf"/>
</dbReference>
<evidence type="ECO:0000313" key="11">
    <source>
        <dbReference type="Proteomes" id="UP000694546"/>
    </source>
</evidence>
<name>A0A8C5BP80_GADMO</name>
<evidence type="ECO:0000256" key="8">
    <source>
        <dbReference type="ARBA" id="ARBA00048277"/>
    </source>
</evidence>
<dbReference type="Proteomes" id="UP000694546">
    <property type="component" value="Chromosome 18"/>
</dbReference>
<proteinExistence type="inferred from homology"/>
<dbReference type="Pfam" id="PF00501">
    <property type="entry name" value="AMP-binding"/>
    <property type="match status" value="1"/>
</dbReference>
<reference evidence="10" key="1">
    <citation type="submission" date="2025-08" db="UniProtKB">
        <authorList>
            <consortium name="Ensembl"/>
        </authorList>
    </citation>
    <scope>IDENTIFICATION</scope>
</reference>
<evidence type="ECO:0000256" key="4">
    <source>
        <dbReference type="ARBA" id="ARBA00037247"/>
    </source>
</evidence>
<evidence type="ECO:0000256" key="6">
    <source>
        <dbReference type="ARBA" id="ARBA00039638"/>
    </source>
</evidence>
<gene>
    <name evidence="10" type="primary">acsf2</name>
</gene>
<comment type="catalytic activity">
    <reaction evidence="7">
        <text>octanoate + ATP + CoA = octanoyl-CoA + AMP + diphosphate</text>
        <dbReference type="Rhea" id="RHEA:33631"/>
        <dbReference type="ChEBI" id="CHEBI:25646"/>
        <dbReference type="ChEBI" id="CHEBI:30616"/>
        <dbReference type="ChEBI" id="CHEBI:33019"/>
        <dbReference type="ChEBI" id="CHEBI:57287"/>
        <dbReference type="ChEBI" id="CHEBI:57386"/>
        <dbReference type="ChEBI" id="CHEBI:456215"/>
    </reaction>
</comment>
<comment type="function">
    <text evidence="4">Acyl-CoA synthases catalyze the initial reaction in fatty acid metabolism, by forming a thioester with CoA. Has some preference toward medium-chain substrates. Plays a role in adipocyte differentiation.</text>
</comment>
<dbReference type="AlphaFoldDB" id="A0A8C5BP80"/>
<evidence type="ECO:0000256" key="5">
    <source>
        <dbReference type="ARBA" id="ARBA00039009"/>
    </source>
</evidence>
<comment type="similarity">
    <text evidence="1">Belongs to the ATP-dependent AMP-binding enzyme family.</text>
</comment>
<dbReference type="Gene3D" id="3.40.50.12780">
    <property type="entry name" value="N-terminal domain of ligase-like"/>
    <property type="match status" value="1"/>
</dbReference>
<feature type="domain" description="AMP-dependent synthetase/ligase" evidence="9">
    <location>
        <begin position="72"/>
        <end position="450"/>
    </location>
</feature>
<dbReference type="SUPFAM" id="SSF56801">
    <property type="entry name" value="Acetyl-CoA synthetase-like"/>
    <property type="match status" value="1"/>
</dbReference>
<accession>A0A8C5BP80</accession>
<keyword evidence="2" id="KW-0436">Ligase</keyword>
<evidence type="ECO:0000313" key="10">
    <source>
        <dbReference type="Ensembl" id="ENSGMOP00000050639.1"/>
    </source>
</evidence>
<keyword evidence="11" id="KW-1185">Reference proteome</keyword>
<dbReference type="PANTHER" id="PTHR43201:SF5">
    <property type="entry name" value="MEDIUM-CHAIN ACYL-COA LIGASE ACSF2, MITOCHONDRIAL"/>
    <property type="match status" value="1"/>
</dbReference>